<dbReference type="PANTHER" id="PTHR15673:SF2">
    <property type="entry name" value="IQ CALMODULIN-BINDING MOTIF-CONTAINING PROTEIN 1"/>
    <property type="match status" value="1"/>
</dbReference>
<dbReference type="OrthoDB" id="8178106at2759"/>
<dbReference type="Gene3D" id="1.20.5.190">
    <property type="match status" value="1"/>
</dbReference>
<dbReference type="GO" id="GO:0005929">
    <property type="term" value="C:cilium"/>
    <property type="evidence" value="ECO:0007669"/>
    <property type="project" value="TreeGrafter"/>
</dbReference>
<dbReference type="SMART" id="SM00015">
    <property type="entry name" value="IQ"/>
    <property type="match status" value="1"/>
</dbReference>
<protein>
    <submittedName>
        <fullName evidence="1">IQ calmodulin-binding motif-containing</fullName>
    </submittedName>
</protein>
<dbReference type="PANTHER" id="PTHR15673">
    <property type="entry name" value="IQ CALMODULIN-BINDING MOTIF CONTAINING PROTEIN 1"/>
    <property type="match status" value="1"/>
</dbReference>
<dbReference type="STRING" id="10195.A0A3M7QIZ1"/>
<dbReference type="InterPro" id="IPR028765">
    <property type="entry name" value="IQCB1"/>
</dbReference>
<organism evidence="1 2">
    <name type="scientific">Brachionus plicatilis</name>
    <name type="common">Marine rotifer</name>
    <name type="synonym">Brachionus muelleri</name>
    <dbReference type="NCBI Taxonomy" id="10195"/>
    <lineage>
        <taxon>Eukaryota</taxon>
        <taxon>Metazoa</taxon>
        <taxon>Spiralia</taxon>
        <taxon>Gnathifera</taxon>
        <taxon>Rotifera</taxon>
        <taxon>Eurotatoria</taxon>
        <taxon>Monogononta</taxon>
        <taxon>Pseudotrocha</taxon>
        <taxon>Ploima</taxon>
        <taxon>Brachionidae</taxon>
        <taxon>Brachionus</taxon>
    </lineage>
</organism>
<dbReference type="GO" id="GO:0005516">
    <property type="term" value="F:calmodulin binding"/>
    <property type="evidence" value="ECO:0007669"/>
    <property type="project" value="InterPro"/>
</dbReference>
<dbReference type="GO" id="GO:0060271">
    <property type="term" value="P:cilium assembly"/>
    <property type="evidence" value="ECO:0007669"/>
    <property type="project" value="InterPro"/>
</dbReference>
<dbReference type="AlphaFoldDB" id="A0A3M7QIZ1"/>
<dbReference type="PROSITE" id="PS50096">
    <property type="entry name" value="IQ"/>
    <property type="match status" value="2"/>
</dbReference>
<sequence length="328" mass="39625">MRDKIEKTKILQKAYRSHLEKREKVRTKKMADDELRFQLMIKHRRRQRQRHIKLSNLIEILPANKIDKFMERQREDSAKIIQASWRGYRTRKNLVQTRQILIQNKAARKIQIAVRKWLERIKEKRQRPALYSRPKGLDSLKKEQLIDKIRKHINSLPPHPRHESQAQILHDKAQRMFQDYVIKQKSMRQQQYNLELLMVTAKNDAELLTNAPKFSDINEQDVDRFFTHKSKPIQLEAKYQHKRMHWKSKANWYELLEDESESDEEFDGTRLIDEKLEQINPLDPFHINNPYENKSGKGILKREKLKLKTNNIKHLTNNFPYLQKILDS</sequence>
<comment type="caution">
    <text evidence="1">The sequence shown here is derived from an EMBL/GenBank/DDBJ whole genome shotgun (WGS) entry which is preliminary data.</text>
</comment>
<accession>A0A3M7QIZ1</accession>
<dbReference type="Proteomes" id="UP000276133">
    <property type="component" value="Unassembled WGS sequence"/>
</dbReference>
<proteinExistence type="predicted"/>
<dbReference type="Pfam" id="PF00612">
    <property type="entry name" value="IQ"/>
    <property type="match status" value="1"/>
</dbReference>
<dbReference type="InterPro" id="IPR000048">
    <property type="entry name" value="IQ_motif_EF-hand-BS"/>
</dbReference>
<name>A0A3M7QIZ1_BRAPC</name>
<keyword evidence="2" id="KW-1185">Reference proteome</keyword>
<evidence type="ECO:0000313" key="2">
    <source>
        <dbReference type="Proteomes" id="UP000276133"/>
    </source>
</evidence>
<gene>
    <name evidence="1" type="ORF">BpHYR1_024724</name>
</gene>
<dbReference type="EMBL" id="REGN01005961">
    <property type="protein sequence ID" value="RNA11417.1"/>
    <property type="molecule type" value="Genomic_DNA"/>
</dbReference>
<reference evidence="1 2" key="1">
    <citation type="journal article" date="2018" name="Sci. Rep.">
        <title>Genomic signatures of local adaptation to the degree of environmental predictability in rotifers.</title>
        <authorList>
            <person name="Franch-Gras L."/>
            <person name="Hahn C."/>
            <person name="Garcia-Roger E.M."/>
            <person name="Carmona M.J."/>
            <person name="Serra M."/>
            <person name="Gomez A."/>
        </authorList>
    </citation>
    <scope>NUCLEOTIDE SEQUENCE [LARGE SCALE GENOMIC DNA]</scope>
    <source>
        <strain evidence="1">HYR1</strain>
    </source>
</reference>
<evidence type="ECO:0000313" key="1">
    <source>
        <dbReference type="EMBL" id="RNA11417.1"/>
    </source>
</evidence>